<dbReference type="GO" id="GO:0000977">
    <property type="term" value="F:RNA polymerase II transcription regulatory region sequence-specific DNA binding"/>
    <property type="evidence" value="ECO:0007669"/>
    <property type="project" value="TreeGrafter"/>
</dbReference>
<feature type="region of interest" description="Disordered" evidence="11">
    <location>
        <begin position="1"/>
        <end position="80"/>
    </location>
</feature>
<comment type="caution">
    <text evidence="13">The sequence shown here is derived from an EMBL/GenBank/DDBJ whole genome shotgun (WGS) entry which is preliminary data.</text>
</comment>
<evidence type="ECO:0000256" key="11">
    <source>
        <dbReference type="SAM" id="MobiDB-lite"/>
    </source>
</evidence>
<evidence type="ECO:0000256" key="6">
    <source>
        <dbReference type="ARBA" id="ARBA00023163"/>
    </source>
</evidence>
<dbReference type="InterPro" id="IPR051300">
    <property type="entry name" value="HMX_Homeobox_TF"/>
</dbReference>
<keyword evidence="2" id="KW-0217">Developmental protein</keyword>
<comment type="similarity">
    <text evidence="8">Belongs to the HMX homeobox family.</text>
</comment>
<evidence type="ECO:0000256" key="4">
    <source>
        <dbReference type="ARBA" id="ARBA00023125"/>
    </source>
</evidence>
<keyword evidence="14" id="KW-1185">Reference proteome</keyword>
<dbReference type="InterPro" id="IPR009057">
    <property type="entry name" value="Homeodomain-like_sf"/>
</dbReference>
<keyword evidence="3" id="KW-0805">Transcription regulation</keyword>
<evidence type="ECO:0000256" key="8">
    <source>
        <dbReference type="ARBA" id="ARBA00038165"/>
    </source>
</evidence>
<dbReference type="FunFam" id="1.10.10.60:FF:000053">
    <property type="entry name" value="H6 family homeobox 2"/>
    <property type="match status" value="1"/>
</dbReference>
<dbReference type="PRINTS" id="PR00024">
    <property type="entry name" value="HOMEOBOX"/>
</dbReference>
<evidence type="ECO:0000256" key="2">
    <source>
        <dbReference type="ARBA" id="ARBA00022473"/>
    </source>
</evidence>
<sequence length="409" mass="44242">MTDLKRKQSPESSLDESNQKRRASDADTDCESSSGISSTNGSNGGPSPPPPKNSRFSILDILNANASPQSSREHKDFDEREKADRAFTDELASTNSTEDNGAKGSVRPPFEILATWNHILAQSLQARGLHLGGFLPGWPQPEAVSFGTPSATASEFFASSSPQQTAAFLAHLQARQNQLQTGNDKAFDLSVSGTNSSIHNAMPSTPQMFQGSAVLCDTRNAETSREQADNLSNRTSLNGSPVESECEENGDKGSDDETLQSGGDGSAANRKKKTRTVFSRQQVSHLEMMFDMKRYLSSQERANLAQTLHLTETQVKIWFQNRRNKWKRQSVSDVDAGPMQLPTSANLFAHTIGAQADRLHSVMHPTAITQANATPVTLHQPFMSSVGSPSVDHATAAAVAKLFCGYAAM</sequence>
<evidence type="ECO:0000256" key="9">
    <source>
        <dbReference type="PROSITE-ProRule" id="PRU00108"/>
    </source>
</evidence>
<name>A0AA39H0W6_9BILA</name>
<proteinExistence type="inferred from homology"/>
<keyword evidence="4 9" id="KW-0238">DNA-binding</keyword>
<dbReference type="AlphaFoldDB" id="A0AA39H0W6"/>
<feature type="region of interest" description="Disordered" evidence="11">
    <location>
        <begin position="220"/>
        <end position="279"/>
    </location>
</feature>
<dbReference type="SUPFAM" id="SSF46689">
    <property type="entry name" value="Homeodomain-like"/>
    <property type="match status" value="1"/>
</dbReference>
<feature type="compositionally biased region" description="Polar residues" evidence="11">
    <location>
        <begin position="229"/>
        <end position="241"/>
    </location>
</feature>
<dbReference type="CDD" id="cd00086">
    <property type="entry name" value="homeodomain"/>
    <property type="match status" value="1"/>
</dbReference>
<gene>
    <name evidence="13" type="ORF">QR680_002020</name>
</gene>
<feature type="compositionally biased region" description="Basic and acidic residues" evidence="11">
    <location>
        <begin position="71"/>
        <end position="80"/>
    </location>
</feature>
<dbReference type="Pfam" id="PF00046">
    <property type="entry name" value="Homeodomain"/>
    <property type="match status" value="1"/>
</dbReference>
<reference evidence="13" key="1">
    <citation type="submission" date="2023-06" db="EMBL/GenBank/DDBJ databases">
        <title>Genomic analysis of the entomopathogenic nematode Steinernema hermaphroditum.</title>
        <authorList>
            <person name="Schwarz E.M."/>
            <person name="Heppert J.K."/>
            <person name="Baniya A."/>
            <person name="Schwartz H.T."/>
            <person name="Tan C.-H."/>
            <person name="Antoshechkin I."/>
            <person name="Sternberg P.W."/>
            <person name="Goodrich-Blair H."/>
            <person name="Dillman A.R."/>
        </authorList>
    </citation>
    <scope>NUCLEOTIDE SEQUENCE</scope>
    <source>
        <strain evidence="13">PS9179</strain>
        <tissue evidence="13">Whole animal</tissue>
    </source>
</reference>
<dbReference type="SMART" id="SM00389">
    <property type="entry name" value="HOX"/>
    <property type="match status" value="1"/>
</dbReference>
<feature type="compositionally biased region" description="Low complexity" evidence="11">
    <location>
        <begin position="32"/>
        <end position="41"/>
    </location>
</feature>
<dbReference type="PANTHER" id="PTHR46110">
    <property type="entry name" value="HOMEOBOX PROTEIN HMX"/>
    <property type="match status" value="1"/>
</dbReference>
<evidence type="ECO:0000256" key="10">
    <source>
        <dbReference type="RuleBase" id="RU000682"/>
    </source>
</evidence>
<dbReference type="Gene3D" id="1.10.10.60">
    <property type="entry name" value="Homeodomain-like"/>
    <property type="match status" value="1"/>
</dbReference>
<organism evidence="13 14">
    <name type="scientific">Steinernema hermaphroditum</name>
    <dbReference type="NCBI Taxonomy" id="289476"/>
    <lineage>
        <taxon>Eukaryota</taxon>
        <taxon>Metazoa</taxon>
        <taxon>Ecdysozoa</taxon>
        <taxon>Nematoda</taxon>
        <taxon>Chromadorea</taxon>
        <taxon>Rhabditida</taxon>
        <taxon>Tylenchina</taxon>
        <taxon>Panagrolaimomorpha</taxon>
        <taxon>Strongyloidoidea</taxon>
        <taxon>Steinernematidae</taxon>
        <taxon>Steinernema</taxon>
    </lineage>
</organism>
<comment type="subcellular location">
    <subcellularLocation>
        <location evidence="1 9 10">Nucleus</location>
    </subcellularLocation>
</comment>
<keyword evidence="6" id="KW-0804">Transcription</keyword>
<keyword evidence="7 9" id="KW-0539">Nucleus</keyword>
<evidence type="ECO:0000256" key="5">
    <source>
        <dbReference type="ARBA" id="ARBA00023155"/>
    </source>
</evidence>
<dbReference type="EMBL" id="JAUCMV010000005">
    <property type="protein sequence ID" value="KAK0397177.1"/>
    <property type="molecule type" value="Genomic_DNA"/>
</dbReference>
<dbReference type="PANTHER" id="PTHR46110:SF3">
    <property type="entry name" value="HOMEOBOX PROTEIN HMX"/>
    <property type="match status" value="1"/>
</dbReference>
<keyword evidence="5 9" id="KW-0371">Homeobox</keyword>
<evidence type="ECO:0000259" key="12">
    <source>
        <dbReference type="PROSITE" id="PS50071"/>
    </source>
</evidence>
<dbReference type="InterPro" id="IPR020479">
    <property type="entry name" value="HD_metazoa"/>
</dbReference>
<accession>A0AA39H0W6</accession>
<dbReference type="GO" id="GO:0005634">
    <property type="term" value="C:nucleus"/>
    <property type="evidence" value="ECO:0007669"/>
    <property type="project" value="UniProtKB-SubCell"/>
</dbReference>
<dbReference type="PROSITE" id="PS50071">
    <property type="entry name" value="HOMEOBOX_2"/>
    <property type="match status" value="1"/>
</dbReference>
<dbReference type="InterPro" id="IPR017970">
    <property type="entry name" value="Homeobox_CS"/>
</dbReference>
<dbReference type="InterPro" id="IPR001356">
    <property type="entry name" value="HD"/>
</dbReference>
<evidence type="ECO:0000256" key="7">
    <source>
        <dbReference type="ARBA" id="ARBA00023242"/>
    </source>
</evidence>
<evidence type="ECO:0000256" key="3">
    <source>
        <dbReference type="ARBA" id="ARBA00023015"/>
    </source>
</evidence>
<evidence type="ECO:0000313" key="14">
    <source>
        <dbReference type="Proteomes" id="UP001175271"/>
    </source>
</evidence>
<feature type="DNA-binding region" description="Homeobox" evidence="9">
    <location>
        <begin position="271"/>
        <end position="330"/>
    </location>
</feature>
<dbReference type="GO" id="GO:0000981">
    <property type="term" value="F:DNA-binding transcription factor activity, RNA polymerase II-specific"/>
    <property type="evidence" value="ECO:0007669"/>
    <property type="project" value="InterPro"/>
</dbReference>
<dbReference type="PROSITE" id="PS00027">
    <property type="entry name" value="HOMEOBOX_1"/>
    <property type="match status" value="1"/>
</dbReference>
<evidence type="ECO:0000313" key="13">
    <source>
        <dbReference type="EMBL" id="KAK0397177.1"/>
    </source>
</evidence>
<feature type="domain" description="Homeobox" evidence="12">
    <location>
        <begin position="269"/>
        <end position="329"/>
    </location>
</feature>
<protein>
    <recommendedName>
        <fullName evidence="12">Homeobox domain-containing protein</fullName>
    </recommendedName>
</protein>
<dbReference type="Proteomes" id="UP001175271">
    <property type="component" value="Unassembled WGS sequence"/>
</dbReference>
<evidence type="ECO:0000256" key="1">
    <source>
        <dbReference type="ARBA" id="ARBA00004123"/>
    </source>
</evidence>